<feature type="chain" id="PRO_5046188674" evidence="3">
    <location>
        <begin position="28"/>
        <end position="875"/>
    </location>
</feature>
<dbReference type="PANTHER" id="PTHR43399:SF4">
    <property type="entry name" value="CELL WALL-ASSOCIATED PROTEASE"/>
    <property type="match status" value="1"/>
</dbReference>
<dbReference type="InterPro" id="IPR051048">
    <property type="entry name" value="Peptidase_S8/S53_subtilisin"/>
</dbReference>
<evidence type="ECO:0000256" key="1">
    <source>
        <dbReference type="ARBA" id="ARBA00011073"/>
    </source>
</evidence>
<proteinExistence type="inferred from homology"/>
<dbReference type="PROSITE" id="PS51892">
    <property type="entry name" value="SUBTILASE"/>
    <property type="match status" value="1"/>
</dbReference>
<dbReference type="Proteomes" id="UP000664369">
    <property type="component" value="Unassembled WGS sequence"/>
</dbReference>
<accession>A0ABS3QGT1</accession>
<keyword evidence="6" id="KW-1185">Reference proteome</keyword>
<feature type="domain" description="Peptidase S8/S53" evidence="4">
    <location>
        <begin position="168"/>
        <end position="385"/>
    </location>
</feature>
<organism evidence="5 6">
    <name type="scientific">Hymenobacter negativus</name>
    <dbReference type="NCBI Taxonomy" id="2795026"/>
    <lineage>
        <taxon>Bacteria</taxon>
        <taxon>Pseudomonadati</taxon>
        <taxon>Bacteroidota</taxon>
        <taxon>Cytophagia</taxon>
        <taxon>Cytophagales</taxon>
        <taxon>Hymenobacteraceae</taxon>
        <taxon>Hymenobacter</taxon>
    </lineage>
</organism>
<dbReference type="SUPFAM" id="SSF49785">
    <property type="entry name" value="Galactose-binding domain-like"/>
    <property type="match status" value="1"/>
</dbReference>
<dbReference type="Gene3D" id="2.60.120.380">
    <property type="match status" value="1"/>
</dbReference>
<evidence type="ECO:0000256" key="3">
    <source>
        <dbReference type="SAM" id="SignalP"/>
    </source>
</evidence>
<name>A0ABS3QGT1_9BACT</name>
<evidence type="ECO:0000259" key="4">
    <source>
        <dbReference type="Pfam" id="PF00082"/>
    </source>
</evidence>
<feature type="signal peptide" evidence="3">
    <location>
        <begin position="1"/>
        <end position="27"/>
    </location>
</feature>
<comment type="caution">
    <text evidence="2">Lacks conserved residue(s) required for the propagation of feature annotation.</text>
</comment>
<sequence>MRPARSVAIVCRLLALLVLPRLLSAQAPVARLAPPAKQAPGLQAATVPRPLRIRVADGPAFRQWMRQHQPTAQLTQPGPDGRTLTVRGFTVAQLAAAPGVEFVDVADRRAHEERRLSNSDLSVNAISAVHARFPDLTGQGLTASVKELPFDPTDLDLKGRVVAPGTFAAPYSDHATAMATLLGGAGSSDPLGRGGAHAVRLATSDFARLLPDDASQLTQSGVSVQNHSYGVGIENYYGLESQAYDQQAQQLPQLLHVFSSGNVGSSASPSGAYQGIAGFANISGQFKMSKNTLTVGATDPSGQVATLSSRGPAYDGRLKPELVAYGEGGSSEAAALVSGVSILLQQQYRDQHAGTLPPAALVKALLLNSADDLGPAEVDYRSGFGQLDALGAVGAMRAGHFFGGSATQGTDQVFRITVPAGQQQLKATLVWSDPAAAANAAKALVNDLDLELVAVSTGQRWLPWALSPYPNADSLARPARRRPDHLNNAEQITLMLPAAGTYELHVRGFAVPQGPQAFSLAYEFSPPGLTWTNPLRPDNLRPGTTATLRWQWSGPATATARLDYRPAGGSGWRVLAPAVVLSSAKTTWSVPDTTTLAQLRLVSGSSEFVSDTFTIVRAPAVQVGYACPEEVLLQWQRIPGVARYQVYQLGATSLEPLRQTVDTATVLSRPQLPVLYYAVAPIVSGRVAQSGPTTNYTTQGTACYFRSFLPRQLVDEVIHFDVALGTVYNLRSATLERQQDDGSFQAVQTISPVTSTSFTFKDQPPAAGRYLYRVRLDNAAGQQFYSDTEEAFLLRAGLVQAYPNPVAAGQPLQLAANTAGPATVQLYDLLGRFQREATIDGIINELDTSGLRPAIYLLRVQVAGQPAQLIRVVIQ</sequence>
<comment type="similarity">
    <text evidence="1 2">Belongs to the peptidase S8 family.</text>
</comment>
<dbReference type="NCBIfam" id="TIGR04183">
    <property type="entry name" value="Por_Secre_tail"/>
    <property type="match status" value="1"/>
</dbReference>
<reference evidence="5 6" key="1">
    <citation type="submission" date="2021-03" db="EMBL/GenBank/DDBJ databases">
        <authorList>
            <person name="Kim M.K."/>
        </authorList>
    </citation>
    <scope>NUCLEOTIDE SEQUENCE [LARGE SCALE GENOMIC DNA]</scope>
    <source>
        <strain evidence="5 6">BT442</strain>
    </source>
</reference>
<dbReference type="Pfam" id="PF00082">
    <property type="entry name" value="Peptidase_S8"/>
    <property type="match status" value="1"/>
</dbReference>
<evidence type="ECO:0000256" key="2">
    <source>
        <dbReference type="PROSITE-ProRule" id="PRU01240"/>
    </source>
</evidence>
<dbReference type="SUPFAM" id="SSF52743">
    <property type="entry name" value="Subtilisin-like"/>
    <property type="match status" value="1"/>
</dbReference>
<dbReference type="InterPro" id="IPR036852">
    <property type="entry name" value="Peptidase_S8/S53_dom_sf"/>
</dbReference>
<dbReference type="InterPro" id="IPR000209">
    <property type="entry name" value="Peptidase_S8/S53_dom"/>
</dbReference>
<dbReference type="InterPro" id="IPR008979">
    <property type="entry name" value="Galactose-bd-like_sf"/>
</dbReference>
<gene>
    <name evidence="5" type="ORF">J4E00_14790</name>
</gene>
<keyword evidence="3" id="KW-0732">Signal</keyword>
<dbReference type="RefSeq" id="WP_208175954.1">
    <property type="nucleotide sequence ID" value="NZ_JAGETZ010000006.1"/>
</dbReference>
<dbReference type="Gene3D" id="3.40.50.200">
    <property type="entry name" value="Peptidase S8/S53 domain"/>
    <property type="match status" value="1"/>
</dbReference>
<comment type="caution">
    <text evidence="5">The sequence shown here is derived from an EMBL/GenBank/DDBJ whole genome shotgun (WGS) entry which is preliminary data.</text>
</comment>
<evidence type="ECO:0000313" key="5">
    <source>
        <dbReference type="EMBL" id="MBO2010326.1"/>
    </source>
</evidence>
<evidence type="ECO:0000313" key="6">
    <source>
        <dbReference type="Proteomes" id="UP000664369"/>
    </source>
</evidence>
<dbReference type="InterPro" id="IPR026444">
    <property type="entry name" value="Secre_tail"/>
</dbReference>
<dbReference type="EMBL" id="JAGETZ010000006">
    <property type="protein sequence ID" value="MBO2010326.1"/>
    <property type="molecule type" value="Genomic_DNA"/>
</dbReference>
<dbReference type="PANTHER" id="PTHR43399">
    <property type="entry name" value="SUBTILISIN-RELATED"/>
    <property type="match status" value="1"/>
</dbReference>
<protein>
    <submittedName>
        <fullName evidence="5">S8 family serine peptidase</fullName>
    </submittedName>
</protein>